<organism evidence="3 4">
    <name type="scientific">Agromyces albus</name>
    <dbReference type="NCBI Taxonomy" id="205332"/>
    <lineage>
        <taxon>Bacteria</taxon>
        <taxon>Bacillati</taxon>
        <taxon>Actinomycetota</taxon>
        <taxon>Actinomycetes</taxon>
        <taxon>Micrococcales</taxon>
        <taxon>Microbacteriaceae</taxon>
        <taxon>Agromyces</taxon>
    </lineage>
</organism>
<proteinExistence type="predicted"/>
<comment type="caution">
    <text evidence="3">The sequence shown here is derived from an EMBL/GenBank/DDBJ whole genome shotgun (WGS) entry which is preliminary data.</text>
</comment>
<dbReference type="EMBL" id="SDPN01000006">
    <property type="protein sequence ID" value="RXZ72306.1"/>
    <property type="molecule type" value="Genomic_DNA"/>
</dbReference>
<accession>A0A4V1QY88</accession>
<keyword evidence="1" id="KW-0238">DNA-binding</keyword>
<dbReference type="PANTHER" id="PTHR30204:SF97">
    <property type="entry name" value="MERR FAMILY REGULATORY PROTEIN"/>
    <property type="match status" value="1"/>
</dbReference>
<dbReference type="InterPro" id="IPR000551">
    <property type="entry name" value="MerR-type_HTH_dom"/>
</dbReference>
<evidence type="ECO:0000313" key="4">
    <source>
        <dbReference type="Proteomes" id="UP000293865"/>
    </source>
</evidence>
<name>A0A4V1QY88_9MICO</name>
<feature type="domain" description="HTH merR-type" evidence="2">
    <location>
        <begin position="1"/>
        <end position="68"/>
    </location>
</feature>
<keyword evidence="4" id="KW-1185">Reference proteome</keyword>
<dbReference type="PROSITE" id="PS50937">
    <property type="entry name" value="HTH_MERR_2"/>
    <property type="match status" value="1"/>
</dbReference>
<protein>
    <submittedName>
        <fullName evidence="3">MerR family transcriptional regulator</fullName>
    </submittedName>
</protein>
<reference evidence="3 4" key="1">
    <citation type="submission" date="2019-01" db="EMBL/GenBank/DDBJ databases">
        <title>Agromyces.</title>
        <authorList>
            <person name="Li J."/>
        </authorList>
    </citation>
    <scope>NUCLEOTIDE SEQUENCE [LARGE SCALE GENOMIC DNA]</scope>
    <source>
        <strain evidence="3 4">DSM 15934</strain>
    </source>
</reference>
<dbReference type="OrthoDB" id="9802039at2"/>
<sequence>MSIGELSDRTGVSVRALRYYEQNDLLDAARTSAGHRRFRPADVESVRRIRLLLNAGLPLAIVSQVIPCFLDSGARLHACVSDYLRTHLETVQSRMEALDEQRDTVRLLQQLVVA</sequence>
<dbReference type="InterPro" id="IPR009061">
    <property type="entry name" value="DNA-bd_dom_put_sf"/>
</dbReference>
<dbReference type="PANTHER" id="PTHR30204">
    <property type="entry name" value="REDOX-CYCLING DRUG-SENSING TRANSCRIPTIONAL ACTIVATOR SOXR"/>
    <property type="match status" value="1"/>
</dbReference>
<dbReference type="AlphaFoldDB" id="A0A4V1QY88"/>
<dbReference type="PROSITE" id="PS00552">
    <property type="entry name" value="HTH_MERR_1"/>
    <property type="match status" value="1"/>
</dbReference>
<dbReference type="Gene3D" id="1.10.1660.10">
    <property type="match status" value="1"/>
</dbReference>
<dbReference type="GO" id="GO:0003700">
    <property type="term" value="F:DNA-binding transcription factor activity"/>
    <property type="evidence" value="ECO:0007669"/>
    <property type="project" value="InterPro"/>
</dbReference>
<evidence type="ECO:0000259" key="2">
    <source>
        <dbReference type="PROSITE" id="PS50937"/>
    </source>
</evidence>
<evidence type="ECO:0000313" key="3">
    <source>
        <dbReference type="EMBL" id="RXZ72306.1"/>
    </source>
</evidence>
<dbReference type="SUPFAM" id="SSF46955">
    <property type="entry name" value="Putative DNA-binding domain"/>
    <property type="match status" value="1"/>
</dbReference>
<evidence type="ECO:0000256" key="1">
    <source>
        <dbReference type="ARBA" id="ARBA00023125"/>
    </source>
</evidence>
<gene>
    <name evidence="3" type="ORF">ESP51_05050</name>
</gene>
<dbReference type="Proteomes" id="UP000293865">
    <property type="component" value="Unassembled WGS sequence"/>
</dbReference>
<dbReference type="GO" id="GO:0003677">
    <property type="term" value="F:DNA binding"/>
    <property type="evidence" value="ECO:0007669"/>
    <property type="project" value="UniProtKB-KW"/>
</dbReference>
<dbReference type="InterPro" id="IPR047057">
    <property type="entry name" value="MerR_fam"/>
</dbReference>
<dbReference type="PRINTS" id="PR00040">
    <property type="entry name" value="HTHMERR"/>
</dbReference>
<dbReference type="Pfam" id="PF13411">
    <property type="entry name" value="MerR_1"/>
    <property type="match status" value="1"/>
</dbReference>
<dbReference type="SMART" id="SM00422">
    <property type="entry name" value="HTH_MERR"/>
    <property type="match status" value="1"/>
</dbReference>